<organism evidence="1 2">
    <name type="scientific">Betabaculovirus altermyunipunctae</name>
    <dbReference type="NCBI Taxonomy" id="3051996"/>
    <lineage>
        <taxon>Viruses</taxon>
        <taxon>Viruses incertae sedis</taxon>
        <taxon>Naldaviricetes</taxon>
        <taxon>Lefavirales</taxon>
        <taxon>Baculoviridae</taxon>
        <taxon>Betabaculovirus</taxon>
    </lineage>
</organism>
<proteinExistence type="predicted"/>
<sequence length="206" mass="23866">MYTVMSLAHMCMERVAMAVVNERNRSVARQYRRVRNAHLPVHKLLFFNGKYKSLGLVHFSDLMLPYVTAVIPTQPGPSLPYIPNASFMHLLQLNLFARKPFEYIVDSMITQNYSRQPHLLPDHDSAVHLRGHATAIISSRRTLIVVVVYKNAGGVSYTLIPETRYTLYYFNLRVCVQMLNRDYLYICHPIPVRMSTRVSDPFLTYD</sequence>
<dbReference type="Proteomes" id="UP000203651">
    <property type="component" value="Segment"/>
</dbReference>
<name>A0A1S5YE98_9BBAC</name>
<evidence type="ECO:0000313" key="2">
    <source>
        <dbReference type="Proteomes" id="UP000203651"/>
    </source>
</evidence>
<dbReference type="RefSeq" id="YP_009345825.1">
    <property type="nucleotide sequence ID" value="NC_033780.2"/>
</dbReference>
<evidence type="ECO:0000313" key="1">
    <source>
        <dbReference type="EMBL" id="AQQ80374.1"/>
    </source>
</evidence>
<dbReference type="EMBL" id="KX855660">
    <property type="protein sequence ID" value="AQQ80374.1"/>
    <property type="molecule type" value="Genomic_DNA"/>
</dbReference>
<dbReference type="KEGG" id="vg:39105785"/>
<keyword evidence="2" id="KW-1185">Reference proteome</keyword>
<dbReference type="GeneID" id="39105785"/>
<protein>
    <submittedName>
        <fullName evidence="1">ORF107</fullName>
    </submittedName>
</protein>
<reference evidence="1 2" key="1">
    <citation type="journal article" date="2017" name="PLoS ONE">
        <title>The Complete Genome Sequence of a Second Distinct Betabaculovirus from the True Armyworm, Mythimna unipuncta.</title>
        <authorList>
            <person name="Harrison R.L."/>
            <person name="Rowley D.L."/>
            <person name="Mowery J."/>
            <person name="Bauchan G.R."/>
            <person name="Theilmann D.A."/>
            <person name="Rohrmann G.F."/>
            <person name="Erlandson M.A."/>
        </authorList>
    </citation>
    <scope>NUCLEOTIDE SEQUENCE [LARGE SCALE GENOMIC DNA]</scope>
    <source>
        <strain evidence="1">MyunGV#8</strain>
    </source>
</reference>
<accession>A0A1S5YE98</accession>